<sequence>MLSLNCTAMELTTEALNVVRESPPQFLYCSAETVLEKAFLAALKKDSALHRAVSAIVVDEAHTVEAWTGKSKKQSKGAKPVQVFRGAYGKLAILRSMFKDGIPLLALTGTADKETEKTVIKELAMKDPVKLFVSPNRCNLQLSINKVGRIDMLKQLDWIVEMIKTNGKETPKIIVFCDTMYSIASVFNYLMMSLGD</sequence>
<dbReference type="PANTHER" id="PTHR13710">
    <property type="entry name" value="DNA HELICASE RECQ FAMILY MEMBER"/>
    <property type="match status" value="1"/>
</dbReference>
<dbReference type="PANTHER" id="PTHR13710:SF105">
    <property type="entry name" value="ATP-DEPENDENT DNA HELICASE Q1"/>
    <property type="match status" value="1"/>
</dbReference>
<dbReference type="InterPro" id="IPR027417">
    <property type="entry name" value="P-loop_NTPase"/>
</dbReference>
<proteinExistence type="inferred from homology"/>
<dbReference type="Gene3D" id="3.40.50.300">
    <property type="entry name" value="P-loop containing nucleotide triphosphate hydrolases"/>
    <property type="match status" value="1"/>
</dbReference>
<reference evidence="6 7" key="1">
    <citation type="submission" date="2022-05" db="EMBL/GenBank/DDBJ databases">
        <authorList>
            <consortium name="Genoscope - CEA"/>
            <person name="William W."/>
        </authorList>
    </citation>
    <scope>NUCLEOTIDE SEQUENCE [LARGE SCALE GENOMIC DNA]</scope>
</reference>
<keyword evidence="7" id="KW-1185">Reference proteome</keyword>
<evidence type="ECO:0000313" key="6">
    <source>
        <dbReference type="EMBL" id="CAH3121822.1"/>
    </source>
</evidence>
<dbReference type="EMBL" id="CALNXK010000036">
    <property type="protein sequence ID" value="CAH3121822.1"/>
    <property type="molecule type" value="Genomic_DNA"/>
</dbReference>
<comment type="similarity">
    <text evidence="1">Belongs to the helicase family. RecQ subfamily.</text>
</comment>
<dbReference type="SUPFAM" id="SSF52540">
    <property type="entry name" value="P-loop containing nucleoside triphosphate hydrolases"/>
    <property type="match status" value="1"/>
</dbReference>
<evidence type="ECO:0000256" key="5">
    <source>
        <dbReference type="ARBA" id="ARBA00034808"/>
    </source>
</evidence>
<organism evidence="6 7">
    <name type="scientific">Porites lobata</name>
    <dbReference type="NCBI Taxonomy" id="104759"/>
    <lineage>
        <taxon>Eukaryota</taxon>
        <taxon>Metazoa</taxon>
        <taxon>Cnidaria</taxon>
        <taxon>Anthozoa</taxon>
        <taxon>Hexacorallia</taxon>
        <taxon>Scleractinia</taxon>
        <taxon>Fungiina</taxon>
        <taxon>Poritidae</taxon>
        <taxon>Porites</taxon>
    </lineage>
</organism>
<evidence type="ECO:0000313" key="7">
    <source>
        <dbReference type="Proteomes" id="UP001159405"/>
    </source>
</evidence>
<keyword evidence="2" id="KW-0238">DNA-binding</keyword>
<comment type="catalytic activity">
    <reaction evidence="4">
        <text>Couples ATP hydrolysis with the unwinding of duplex DNA by translocating in the 3'-5' direction.</text>
        <dbReference type="EC" id="5.6.2.4"/>
    </reaction>
</comment>
<dbReference type="EC" id="5.6.2.4" evidence="5"/>
<accession>A0ABN8NX50</accession>
<comment type="caution">
    <text evidence="6">The sequence shown here is derived from an EMBL/GenBank/DDBJ whole genome shotgun (WGS) entry which is preliminary data.</text>
</comment>
<name>A0ABN8NX50_9CNID</name>
<keyword evidence="3" id="KW-0413">Isomerase</keyword>
<evidence type="ECO:0000256" key="2">
    <source>
        <dbReference type="ARBA" id="ARBA00023125"/>
    </source>
</evidence>
<evidence type="ECO:0000256" key="1">
    <source>
        <dbReference type="ARBA" id="ARBA00005446"/>
    </source>
</evidence>
<protein>
    <recommendedName>
        <fullName evidence="5">DNA 3'-5' helicase</fullName>
        <ecNumber evidence="5">5.6.2.4</ecNumber>
    </recommendedName>
</protein>
<gene>
    <name evidence="6" type="ORF">PLOB_00028942</name>
</gene>
<evidence type="ECO:0000256" key="3">
    <source>
        <dbReference type="ARBA" id="ARBA00023235"/>
    </source>
</evidence>
<evidence type="ECO:0000256" key="4">
    <source>
        <dbReference type="ARBA" id="ARBA00034617"/>
    </source>
</evidence>
<dbReference type="Proteomes" id="UP001159405">
    <property type="component" value="Unassembled WGS sequence"/>
</dbReference>